<feature type="transmembrane region" description="Helical" evidence="1">
    <location>
        <begin position="12"/>
        <end position="35"/>
    </location>
</feature>
<dbReference type="EMBL" id="FWWZ01000001">
    <property type="protein sequence ID" value="SMC10047.1"/>
    <property type="molecule type" value="Genomic_DNA"/>
</dbReference>
<gene>
    <name evidence="2" type="ORF">SAMN05660197_1878</name>
</gene>
<evidence type="ECO:0000313" key="3">
    <source>
        <dbReference type="Proteomes" id="UP000192602"/>
    </source>
</evidence>
<feature type="non-terminal residue" evidence="2">
    <location>
        <position position="1"/>
    </location>
</feature>
<proteinExistence type="predicted"/>
<organism evidence="2 3">
    <name type="scientific">Nitratiruptor tergarcus DSM 16512</name>
    <dbReference type="NCBI Taxonomy" id="1069081"/>
    <lineage>
        <taxon>Bacteria</taxon>
        <taxon>Pseudomonadati</taxon>
        <taxon>Campylobacterota</taxon>
        <taxon>Epsilonproteobacteria</taxon>
        <taxon>Nautiliales</taxon>
        <taxon>Nitratiruptoraceae</taxon>
        <taxon>Nitratiruptor</taxon>
    </lineage>
</organism>
<sequence>ATGLSKKEKLVSLLDSITIFSFKVVHFHFASWYIFRLHLTPNQRYKTIV</sequence>
<name>A0A1W1WUU3_9BACT</name>
<accession>A0A1W1WUU3</accession>
<evidence type="ECO:0000256" key="1">
    <source>
        <dbReference type="SAM" id="Phobius"/>
    </source>
</evidence>
<reference evidence="3" key="1">
    <citation type="submission" date="2017-04" db="EMBL/GenBank/DDBJ databases">
        <authorList>
            <person name="Varghese N."/>
            <person name="Submissions S."/>
        </authorList>
    </citation>
    <scope>NUCLEOTIDE SEQUENCE [LARGE SCALE GENOMIC DNA]</scope>
    <source>
        <strain evidence="3">DSM 16512</strain>
    </source>
</reference>
<protein>
    <submittedName>
        <fullName evidence="2">Uncharacterized protein</fullName>
    </submittedName>
</protein>
<keyword evidence="3" id="KW-1185">Reference proteome</keyword>
<dbReference type="STRING" id="1069081.SAMN05660197_1878"/>
<keyword evidence="1" id="KW-0472">Membrane</keyword>
<evidence type="ECO:0000313" key="2">
    <source>
        <dbReference type="EMBL" id="SMC10047.1"/>
    </source>
</evidence>
<keyword evidence="1" id="KW-1133">Transmembrane helix</keyword>
<dbReference type="AlphaFoldDB" id="A0A1W1WUU3"/>
<dbReference type="Proteomes" id="UP000192602">
    <property type="component" value="Unassembled WGS sequence"/>
</dbReference>
<keyword evidence="1" id="KW-0812">Transmembrane</keyword>